<feature type="binding site" evidence="8">
    <location>
        <begin position="16"/>
        <end position="18"/>
    </location>
    <ligand>
        <name>4-CDP-2-C-methyl-D-erythritol 2-phosphate</name>
        <dbReference type="ChEBI" id="CHEBI:57919"/>
    </ligand>
</feature>
<evidence type="ECO:0000256" key="2">
    <source>
        <dbReference type="ARBA" id="ARBA00004709"/>
    </source>
</evidence>
<evidence type="ECO:0000313" key="11">
    <source>
        <dbReference type="EMBL" id="EEC57621.1"/>
    </source>
</evidence>
<feature type="binding site" evidence="8">
    <location>
        <begin position="42"/>
        <end position="43"/>
    </location>
    <ligand>
        <name>4-CDP-2-C-methyl-D-erythritol 2-phosphate</name>
        <dbReference type="ChEBI" id="CHEBI:57919"/>
    </ligand>
</feature>
<dbReference type="SUPFAM" id="SSF69765">
    <property type="entry name" value="IpsF-like"/>
    <property type="match status" value="1"/>
</dbReference>
<reference evidence="11 12" key="1">
    <citation type="submission" date="2008-11" db="EMBL/GenBank/DDBJ databases">
        <title>Draft genome sequence of Bacteroides pectinophilus (ATCC 43243).</title>
        <authorList>
            <person name="Sudarsanam P."/>
            <person name="Ley R."/>
            <person name="Guruge J."/>
            <person name="Turnbaugh P.J."/>
            <person name="Mahowald M."/>
            <person name="Liep D."/>
            <person name="Gordon J."/>
        </authorList>
    </citation>
    <scope>NUCLEOTIDE SEQUENCE [LARGE SCALE GENOMIC DNA]</scope>
    <source>
        <strain evidence="11 12">ATCC 43243</strain>
    </source>
</reference>
<dbReference type="GO" id="GO:0046872">
    <property type="term" value="F:metal ion binding"/>
    <property type="evidence" value="ECO:0007669"/>
    <property type="project" value="UniProtKB-KW"/>
</dbReference>
<keyword evidence="6 8" id="KW-0414">Isoprene biosynthesis</keyword>
<dbReference type="GO" id="GO:0019288">
    <property type="term" value="P:isopentenyl diphosphate biosynthetic process, methylerythritol 4-phosphate pathway"/>
    <property type="evidence" value="ECO:0007669"/>
    <property type="project" value="UniProtKB-UniRule"/>
</dbReference>
<organism evidence="11 12">
    <name type="scientific">[Bacteroides] pectinophilus ATCC 43243</name>
    <dbReference type="NCBI Taxonomy" id="483218"/>
    <lineage>
        <taxon>Bacteria</taxon>
        <taxon>Bacillati</taxon>
        <taxon>Bacillota</taxon>
        <taxon>Clostridia</taxon>
        <taxon>Eubacteriales</taxon>
    </lineage>
</organism>
<feature type="binding site" evidence="8">
    <location>
        <position position="18"/>
    </location>
    <ligand>
        <name>a divalent metal cation</name>
        <dbReference type="ChEBI" id="CHEBI:60240"/>
    </ligand>
</feature>
<feature type="binding site" evidence="8">
    <location>
        <begin position="140"/>
        <end position="143"/>
    </location>
    <ligand>
        <name>4-CDP-2-C-methyl-D-erythritol 2-phosphate</name>
        <dbReference type="ChEBI" id="CHEBI:57919"/>
    </ligand>
</feature>
<dbReference type="EC" id="4.6.1.12" evidence="4 8"/>
<dbReference type="STRING" id="483218.BACPEC_02132"/>
<evidence type="ECO:0000256" key="4">
    <source>
        <dbReference type="ARBA" id="ARBA00012579"/>
    </source>
</evidence>
<dbReference type="InterPro" id="IPR036571">
    <property type="entry name" value="MECDP_synthase_sf"/>
</dbReference>
<dbReference type="Proteomes" id="UP000003136">
    <property type="component" value="Unassembled WGS sequence"/>
</dbReference>
<dbReference type="InterPro" id="IPR003526">
    <property type="entry name" value="MECDP_synthase"/>
</dbReference>
<dbReference type="GO" id="GO:0008685">
    <property type="term" value="F:2-C-methyl-D-erythritol 2,4-cyclodiphosphate synthase activity"/>
    <property type="evidence" value="ECO:0007669"/>
    <property type="project" value="UniProtKB-UniRule"/>
</dbReference>
<evidence type="ECO:0000256" key="8">
    <source>
        <dbReference type="HAMAP-Rule" id="MF_00107"/>
    </source>
</evidence>
<dbReference type="AlphaFoldDB" id="B7ASS5"/>
<keyword evidence="12" id="KW-1185">Reference proteome</keyword>
<protein>
    <recommendedName>
        <fullName evidence="4 8">2-C-methyl-D-erythritol 2,4-cyclodiphosphate synthase</fullName>
        <shortName evidence="8">MECDP-synthase</shortName>
        <shortName evidence="8">MECPP-synthase</shortName>
        <shortName evidence="8">MECPS</shortName>
        <ecNumber evidence="4 8">4.6.1.12</ecNumber>
    </recommendedName>
</protein>
<evidence type="ECO:0000259" key="10">
    <source>
        <dbReference type="Pfam" id="PF02542"/>
    </source>
</evidence>
<evidence type="ECO:0000256" key="7">
    <source>
        <dbReference type="ARBA" id="ARBA00023239"/>
    </source>
</evidence>
<dbReference type="UniPathway" id="UPA00056">
    <property type="reaction ID" value="UER00095"/>
</dbReference>
<keyword evidence="5 8" id="KW-0479">Metal-binding</keyword>
<feature type="binding site" evidence="8">
    <location>
        <position position="147"/>
    </location>
    <ligand>
        <name>4-CDP-2-C-methyl-D-erythritol 2-phosphate</name>
        <dbReference type="ChEBI" id="CHEBI:57919"/>
    </ligand>
</feature>
<comment type="function">
    <text evidence="8">Involved in the biosynthesis of isopentenyl diphosphate (IPP) and dimethylallyl diphosphate (DMAPP), two major building blocks of isoprenoid compounds. Catalyzes the conversion of 4-diphosphocytidyl-2-C-methyl-D-erythritol 2-phosphate (CDP-ME2P) to 2-C-methyl-D-erythritol 2,4-cyclodiphosphate (ME-CPP) with a corresponding release of cytidine 5-monophosphate (CMP).</text>
</comment>
<dbReference type="HAMAP" id="MF_00107">
    <property type="entry name" value="IspF"/>
    <property type="match status" value="1"/>
</dbReference>
<feature type="site" description="Transition state stabilizer" evidence="8">
    <location>
        <position position="141"/>
    </location>
</feature>
<dbReference type="eggNOG" id="COG0245">
    <property type="taxonomic scope" value="Bacteria"/>
</dbReference>
<dbReference type="InterPro" id="IPR020555">
    <property type="entry name" value="MECDP_synthase_CS"/>
</dbReference>
<comment type="subunit">
    <text evidence="8">Homotrimer.</text>
</comment>
<feature type="site" description="Transition state stabilizer" evidence="8">
    <location>
        <position position="42"/>
    </location>
</feature>
<proteinExistence type="inferred from homology"/>
<dbReference type="PROSITE" id="PS01350">
    <property type="entry name" value="ISPF"/>
    <property type="match status" value="1"/>
</dbReference>
<dbReference type="EMBL" id="ABVQ01000036">
    <property type="protein sequence ID" value="EEC57621.1"/>
    <property type="molecule type" value="Genomic_DNA"/>
</dbReference>
<evidence type="ECO:0000256" key="5">
    <source>
        <dbReference type="ARBA" id="ARBA00022723"/>
    </source>
</evidence>
<feature type="binding site" evidence="8">
    <location>
        <position position="16"/>
    </location>
    <ligand>
        <name>a divalent metal cation</name>
        <dbReference type="ChEBI" id="CHEBI:60240"/>
    </ligand>
</feature>
<reference evidence="11 12" key="2">
    <citation type="submission" date="2008-11" db="EMBL/GenBank/DDBJ databases">
        <authorList>
            <person name="Fulton L."/>
            <person name="Clifton S."/>
            <person name="Fulton B."/>
            <person name="Xu J."/>
            <person name="Minx P."/>
            <person name="Pepin K.H."/>
            <person name="Johnson M."/>
            <person name="Bhonagiri V."/>
            <person name="Nash W.E."/>
            <person name="Mardis E.R."/>
            <person name="Wilson R.K."/>
        </authorList>
    </citation>
    <scope>NUCLEOTIDE SEQUENCE [LARGE SCALE GENOMIC DNA]</scope>
    <source>
        <strain evidence="11 12">ATCC 43243</strain>
    </source>
</reference>
<feature type="binding site" evidence="8">
    <location>
        <begin position="64"/>
        <end position="66"/>
    </location>
    <ligand>
        <name>4-CDP-2-C-methyl-D-erythritol 2-phosphate</name>
        <dbReference type="ChEBI" id="CHEBI:57919"/>
    </ligand>
</feature>
<dbReference type="PANTHER" id="PTHR43181:SF1">
    <property type="entry name" value="2-C-METHYL-D-ERYTHRITOL 2,4-CYCLODIPHOSPHATE SYNTHASE, CHLOROPLASTIC"/>
    <property type="match status" value="1"/>
</dbReference>
<dbReference type="Pfam" id="PF02542">
    <property type="entry name" value="YgbB"/>
    <property type="match status" value="1"/>
</dbReference>
<comment type="caution">
    <text evidence="8">Lacks conserved residue(s) required for the propagation of feature annotation.</text>
</comment>
<feature type="domain" description="2-C-methyl-D-erythritol 2,4-cyclodiphosphate synthase" evidence="10">
    <location>
        <begin position="9"/>
        <end position="162"/>
    </location>
</feature>
<name>B7ASS5_9FIRM</name>
<dbReference type="PANTHER" id="PTHR43181">
    <property type="entry name" value="2-C-METHYL-D-ERYTHRITOL 2,4-CYCLODIPHOSPHATE SYNTHASE, CHLOROPLASTIC"/>
    <property type="match status" value="1"/>
</dbReference>
<dbReference type="NCBIfam" id="TIGR00151">
    <property type="entry name" value="ispF"/>
    <property type="match status" value="1"/>
</dbReference>
<sequence length="191" mass="20569">MDCFWRKFMRVGMGYDVHKLVEGRKLIMGGVEIPYEKGLLGHSDADVILHAIMDALLGAAALGDIGKHFPDTAAEYEGASSIELLKVVGKMLADKNYIIENIDGTIIAQRPKMRPYIDRMRENVAGALGIDTDRVNIKATTEEGLGFTGNGEGISAQAVASINSVANYMYENSYVTGSDGGCAGCQGCTRR</sequence>
<dbReference type="Gene3D" id="3.30.1330.50">
    <property type="entry name" value="2-C-methyl-D-erythritol 2,4-cyclodiphosphate synthase"/>
    <property type="match status" value="1"/>
</dbReference>
<dbReference type="FunFam" id="3.30.1330.50:FF:000001">
    <property type="entry name" value="2-C-methyl-D-erythritol 2,4-cyclodiphosphate synthase"/>
    <property type="match status" value="1"/>
</dbReference>
<comment type="similarity">
    <text evidence="3 8 9">Belongs to the IspF family.</text>
</comment>
<gene>
    <name evidence="8" type="primary">ispF</name>
    <name evidence="11" type="ORF">BACPEC_02132</name>
</gene>
<dbReference type="HOGENOM" id="CLU_084630_2_0_9"/>
<evidence type="ECO:0000256" key="6">
    <source>
        <dbReference type="ARBA" id="ARBA00023229"/>
    </source>
</evidence>
<feature type="binding site" evidence="8">
    <location>
        <position position="50"/>
    </location>
    <ligand>
        <name>a divalent metal cation</name>
        <dbReference type="ChEBI" id="CHEBI:60240"/>
    </ligand>
</feature>
<evidence type="ECO:0000256" key="1">
    <source>
        <dbReference type="ARBA" id="ARBA00000200"/>
    </source>
</evidence>
<evidence type="ECO:0000313" key="12">
    <source>
        <dbReference type="Proteomes" id="UP000003136"/>
    </source>
</evidence>
<comment type="cofactor">
    <cofactor evidence="8">
        <name>a divalent metal cation</name>
        <dbReference type="ChEBI" id="CHEBI:60240"/>
    </cofactor>
    <text evidence="8">Binds 1 divalent metal cation per subunit.</text>
</comment>
<dbReference type="GO" id="GO:0016114">
    <property type="term" value="P:terpenoid biosynthetic process"/>
    <property type="evidence" value="ECO:0007669"/>
    <property type="project" value="InterPro"/>
</dbReference>
<accession>B7ASS5</accession>
<evidence type="ECO:0000256" key="9">
    <source>
        <dbReference type="RuleBase" id="RU004395"/>
    </source>
</evidence>
<keyword evidence="7 8" id="KW-0456">Lyase</keyword>
<comment type="catalytic activity">
    <reaction evidence="1 8 9">
        <text>4-CDP-2-C-methyl-D-erythritol 2-phosphate = 2-C-methyl-D-erythritol 2,4-cyclic diphosphate + CMP</text>
        <dbReference type="Rhea" id="RHEA:23864"/>
        <dbReference type="ChEBI" id="CHEBI:57919"/>
        <dbReference type="ChEBI" id="CHEBI:58483"/>
        <dbReference type="ChEBI" id="CHEBI:60377"/>
        <dbReference type="EC" id="4.6.1.12"/>
    </reaction>
</comment>
<comment type="pathway">
    <text evidence="2 8">Isoprenoid biosynthesis; isopentenyl diphosphate biosynthesis via DXP pathway; isopentenyl diphosphate from 1-deoxy-D-xylulose 5-phosphate: step 4/6.</text>
</comment>
<dbReference type="CDD" id="cd00554">
    <property type="entry name" value="MECDP_synthase"/>
    <property type="match status" value="1"/>
</dbReference>
<evidence type="ECO:0000256" key="3">
    <source>
        <dbReference type="ARBA" id="ARBA00008480"/>
    </source>
</evidence>